<dbReference type="InterPro" id="IPR001138">
    <property type="entry name" value="Zn2Cys6_DnaBD"/>
</dbReference>
<feature type="compositionally biased region" description="Low complexity" evidence="7">
    <location>
        <begin position="419"/>
        <end position="434"/>
    </location>
</feature>
<evidence type="ECO:0000256" key="7">
    <source>
        <dbReference type="SAM" id="MobiDB-lite"/>
    </source>
</evidence>
<accession>A0AAN6SKD7</accession>
<dbReference type="SMART" id="SM00066">
    <property type="entry name" value="GAL4"/>
    <property type="match status" value="1"/>
</dbReference>
<keyword evidence="1" id="KW-0479">Metal-binding</keyword>
<evidence type="ECO:0000256" key="1">
    <source>
        <dbReference type="ARBA" id="ARBA00022723"/>
    </source>
</evidence>
<dbReference type="GO" id="GO:0000981">
    <property type="term" value="F:DNA-binding transcription factor activity, RNA polymerase II-specific"/>
    <property type="evidence" value="ECO:0007669"/>
    <property type="project" value="InterPro"/>
</dbReference>
<keyword evidence="10" id="KW-1185">Reference proteome</keyword>
<evidence type="ECO:0000256" key="3">
    <source>
        <dbReference type="ARBA" id="ARBA00023015"/>
    </source>
</evidence>
<feature type="region of interest" description="Disordered" evidence="7">
    <location>
        <begin position="1"/>
        <end position="249"/>
    </location>
</feature>
<evidence type="ECO:0000313" key="9">
    <source>
        <dbReference type="EMBL" id="KAK3956599.1"/>
    </source>
</evidence>
<dbReference type="GO" id="GO:0008270">
    <property type="term" value="F:zinc ion binding"/>
    <property type="evidence" value="ECO:0007669"/>
    <property type="project" value="InterPro"/>
</dbReference>
<feature type="compositionally biased region" description="Pro residues" evidence="7">
    <location>
        <begin position="238"/>
        <end position="247"/>
    </location>
</feature>
<keyword evidence="5" id="KW-0804">Transcription</keyword>
<gene>
    <name evidence="9" type="ORF">QBC32DRAFT_366736</name>
</gene>
<feature type="compositionally biased region" description="Polar residues" evidence="7">
    <location>
        <begin position="187"/>
        <end position="198"/>
    </location>
</feature>
<sequence length="820" mass="89788">MAQRITLESIQSRPSTPQPQDSSLSEPHPDQSAQDEGKHRHHLQQKLRSPAPQPDQDKPQPLLPGPSPSASPAPALPVPKPSSAGSAQAQTYSSTPGTAITPTSTAAATTATTTSTPTPDLQQPSKDASSATTCTPPVEIVETGAGQSSVRSGDQGIATDSASTITTATHQDPRAPSETAPPLADTVSGQHQHYSQQHIEAPHNGSAPRVLVPTPMSHPQQPPGPPTPRQTPTMNYPAPSPYPPAGMPPGAQYAYGAQAVAHVDPYRTNQTALPSMRTFDHAQQQQQQHPQHQMPLPNHMTVSMAPNQMSYYAPMHPAYQMHPSQGVVHYALTGLTPDPRIALSGGRHKKEIKRRTKTGCLTCRKRRIKCDEAHPTCNNCKKSKRDCLGYDPIFKQQQQQQQQQHQQNLAAQSTPKSQHSAPASLTSTPTVPSSSVPPSPYQSQAQPYQQQQQQSPPPHHYHQQPHQQHPVYQHQQHPTSYPPSHSSNTPYESPVSSTSPGFDYGSAIDPALSGTDTPSASGTPTPNSQLARPDDRNFGNLGHFQGATPAGSPFCTTVLPNMAGLPTNKKTVDDLIALGGAEPPIMNSPPSQPVIQEILKLYGEIYVPGLSYFFETQWYDLKYDRGTPAHHSILLLLNNQPLMGLFGSFVEHISRPGSDHKYACQLEECIVWGLAKLPLFTNSRENPLCSPTVLGDLQGPQRNEFQFWWYLAEVAVRGPKADVQILRRLLDGQENRDFLYSLVVLREYSYYWNPAYIEQQLPSQLTEAEPRCRLAVAVKFIRNTMESGTTNVVRRFAQLAWRAYVQPGANTTHGPWRAIK</sequence>
<feature type="compositionally biased region" description="Polar residues" evidence="7">
    <location>
        <begin position="120"/>
        <end position="135"/>
    </location>
</feature>
<evidence type="ECO:0000313" key="10">
    <source>
        <dbReference type="Proteomes" id="UP001303222"/>
    </source>
</evidence>
<evidence type="ECO:0000256" key="2">
    <source>
        <dbReference type="ARBA" id="ARBA00022833"/>
    </source>
</evidence>
<organism evidence="9 10">
    <name type="scientific">Pseudoneurospora amorphoporcata</name>
    <dbReference type="NCBI Taxonomy" id="241081"/>
    <lineage>
        <taxon>Eukaryota</taxon>
        <taxon>Fungi</taxon>
        <taxon>Dikarya</taxon>
        <taxon>Ascomycota</taxon>
        <taxon>Pezizomycotina</taxon>
        <taxon>Sordariomycetes</taxon>
        <taxon>Sordariomycetidae</taxon>
        <taxon>Sordariales</taxon>
        <taxon>Sordariaceae</taxon>
        <taxon>Pseudoneurospora</taxon>
    </lineage>
</organism>
<dbReference type="InterPro" id="IPR036864">
    <property type="entry name" value="Zn2-C6_fun-type_DNA-bd_sf"/>
</dbReference>
<dbReference type="Proteomes" id="UP001303222">
    <property type="component" value="Unassembled WGS sequence"/>
</dbReference>
<feature type="compositionally biased region" description="Low complexity" evidence="7">
    <location>
        <begin position="441"/>
        <end position="454"/>
    </location>
</feature>
<dbReference type="AlphaFoldDB" id="A0AAN6SKD7"/>
<keyword evidence="2" id="KW-0862">Zinc</keyword>
<proteinExistence type="predicted"/>
<name>A0AAN6SKD7_9PEZI</name>
<dbReference type="PROSITE" id="PS00463">
    <property type="entry name" value="ZN2_CY6_FUNGAL_1"/>
    <property type="match status" value="1"/>
</dbReference>
<feature type="compositionally biased region" description="Pro residues" evidence="7">
    <location>
        <begin position="220"/>
        <end position="229"/>
    </location>
</feature>
<evidence type="ECO:0000259" key="8">
    <source>
        <dbReference type="PROSITE" id="PS50048"/>
    </source>
</evidence>
<reference evidence="9" key="1">
    <citation type="journal article" date="2023" name="Mol. Phylogenet. Evol.">
        <title>Genome-scale phylogeny and comparative genomics of the fungal order Sordariales.</title>
        <authorList>
            <person name="Hensen N."/>
            <person name="Bonometti L."/>
            <person name="Westerberg I."/>
            <person name="Brannstrom I.O."/>
            <person name="Guillou S."/>
            <person name="Cros-Aarteil S."/>
            <person name="Calhoun S."/>
            <person name="Haridas S."/>
            <person name="Kuo A."/>
            <person name="Mondo S."/>
            <person name="Pangilinan J."/>
            <person name="Riley R."/>
            <person name="LaButti K."/>
            <person name="Andreopoulos B."/>
            <person name="Lipzen A."/>
            <person name="Chen C."/>
            <person name="Yan M."/>
            <person name="Daum C."/>
            <person name="Ng V."/>
            <person name="Clum A."/>
            <person name="Steindorff A."/>
            <person name="Ohm R.A."/>
            <person name="Martin F."/>
            <person name="Silar P."/>
            <person name="Natvig D.O."/>
            <person name="Lalanne C."/>
            <person name="Gautier V."/>
            <person name="Ament-Velasquez S.L."/>
            <person name="Kruys A."/>
            <person name="Hutchinson M.I."/>
            <person name="Powell A.J."/>
            <person name="Barry K."/>
            <person name="Miller A.N."/>
            <person name="Grigoriev I.V."/>
            <person name="Debuchy R."/>
            <person name="Gladieux P."/>
            <person name="Hiltunen Thoren M."/>
            <person name="Johannesson H."/>
        </authorList>
    </citation>
    <scope>NUCLEOTIDE SEQUENCE</scope>
    <source>
        <strain evidence="9">CBS 626.80</strain>
    </source>
</reference>
<reference evidence="9" key="2">
    <citation type="submission" date="2023-06" db="EMBL/GenBank/DDBJ databases">
        <authorList>
            <consortium name="Lawrence Berkeley National Laboratory"/>
            <person name="Mondo S.J."/>
            <person name="Hensen N."/>
            <person name="Bonometti L."/>
            <person name="Westerberg I."/>
            <person name="Brannstrom I.O."/>
            <person name="Guillou S."/>
            <person name="Cros-Aarteil S."/>
            <person name="Calhoun S."/>
            <person name="Haridas S."/>
            <person name="Kuo A."/>
            <person name="Pangilinan J."/>
            <person name="Riley R."/>
            <person name="Labutti K."/>
            <person name="Andreopoulos B."/>
            <person name="Lipzen A."/>
            <person name="Chen C."/>
            <person name="Yanf M."/>
            <person name="Daum C."/>
            <person name="Ng V."/>
            <person name="Clum A."/>
            <person name="Steindorff A."/>
            <person name="Ohm R."/>
            <person name="Martin F."/>
            <person name="Silar P."/>
            <person name="Natvig D."/>
            <person name="Lalanne C."/>
            <person name="Gautier V."/>
            <person name="Ament-Velasquez S.L."/>
            <person name="Kruys A."/>
            <person name="Hutchinson M.I."/>
            <person name="Powell A.J."/>
            <person name="Barry K."/>
            <person name="Miller A.N."/>
            <person name="Grigoriev I.V."/>
            <person name="Debuchy R."/>
            <person name="Gladieux P."/>
            <person name="Thoren M.H."/>
            <person name="Johannesson H."/>
        </authorList>
    </citation>
    <scope>NUCLEOTIDE SEQUENCE</scope>
    <source>
        <strain evidence="9">CBS 626.80</strain>
    </source>
</reference>
<keyword evidence="4" id="KW-0238">DNA-binding</keyword>
<dbReference type="GO" id="GO:0003677">
    <property type="term" value="F:DNA binding"/>
    <property type="evidence" value="ECO:0007669"/>
    <property type="project" value="UniProtKB-KW"/>
</dbReference>
<evidence type="ECO:0000256" key="6">
    <source>
        <dbReference type="ARBA" id="ARBA00023242"/>
    </source>
</evidence>
<feature type="compositionally biased region" description="Low complexity" evidence="7">
    <location>
        <begin position="157"/>
        <end position="169"/>
    </location>
</feature>
<comment type="caution">
    <text evidence="9">The sequence shown here is derived from an EMBL/GenBank/DDBJ whole genome shotgun (WGS) entry which is preliminary data.</text>
</comment>
<feature type="region of interest" description="Disordered" evidence="7">
    <location>
        <begin position="398"/>
        <end position="545"/>
    </location>
</feature>
<feature type="compositionally biased region" description="Polar residues" evidence="7">
    <location>
        <begin position="514"/>
        <end position="530"/>
    </location>
</feature>
<dbReference type="PANTHER" id="PTHR36206:SF13">
    <property type="entry name" value="TRANSCRIPTIONAL REGULATORY PROTEIN MOC3"/>
    <property type="match status" value="1"/>
</dbReference>
<keyword evidence="6" id="KW-0539">Nucleus</keyword>
<dbReference type="SUPFAM" id="SSF57701">
    <property type="entry name" value="Zn2/Cys6 DNA-binding domain"/>
    <property type="match status" value="1"/>
</dbReference>
<feature type="compositionally biased region" description="Pro residues" evidence="7">
    <location>
        <begin position="61"/>
        <end position="80"/>
    </location>
</feature>
<evidence type="ECO:0000256" key="4">
    <source>
        <dbReference type="ARBA" id="ARBA00023125"/>
    </source>
</evidence>
<dbReference type="InterPro" id="IPR052360">
    <property type="entry name" value="Transcr_Regulatory_Proteins"/>
</dbReference>
<keyword evidence="3" id="KW-0805">Transcription regulation</keyword>
<dbReference type="Gene3D" id="4.10.240.10">
    <property type="entry name" value="Zn(2)-C6 fungal-type DNA-binding domain"/>
    <property type="match status" value="1"/>
</dbReference>
<dbReference type="PROSITE" id="PS50048">
    <property type="entry name" value="ZN2_CY6_FUNGAL_2"/>
    <property type="match status" value="1"/>
</dbReference>
<dbReference type="PANTHER" id="PTHR36206">
    <property type="entry name" value="ASPERCRYPTIN BIOSYNTHESIS CLUSTER-SPECIFIC TRANSCRIPTION REGULATOR ATNN-RELATED"/>
    <property type="match status" value="1"/>
</dbReference>
<feature type="compositionally biased region" description="Polar residues" evidence="7">
    <location>
        <begin position="482"/>
        <end position="500"/>
    </location>
</feature>
<feature type="compositionally biased region" description="Low complexity" evidence="7">
    <location>
        <begin position="93"/>
        <end position="119"/>
    </location>
</feature>
<feature type="domain" description="Zn(2)-C6 fungal-type" evidence="8">
    <location>
        <begin position="359"/>
        <end position="387"/>
    </location>
</feature>
<feature type="compositionally biased region" description="Low complexity" evidence="7">
    <location>
        <begin position="464"/>
        <end position="478"/>
    </location>
</feature>
<protein>
    <recommendedName>
        <fullName evidence="8">Zn(2)-C6 fungal-type domain-containing protein</fullName>
    </recommendedName>
</protein>
<dbReference type="Pfam" id="PF00172">
    <property type="entry name" value="Zn_clus"/>
    <property type="match status" value="1"/>
</dbReference>
<dbReference type="EMBL" id="MU859064">
    <property type="protein sequence ID" value="KAK3956599.1"/>
    <property type="molecule type" value="Genomic_DNA"/>
</dbReference>
<feature type="compositionally biased region" description="Polar residues" evidence="7">
    <location>
        <begin position="408"/>
        <end position="418"/>
    </location>
</feature>
<dbReference type="CDD" id="cd00067">
    <property type="entry name" value="GAL4"/>
    <property type="match status" value="1"/>
</dbReference>
<feature type="compositionally biased region" description="Low complexity" evidence="7">
    <location>
        <begin position="398"/>
        <end position="407"/>
    </location>
</feature>
<evidence type="ECO:0000256" key="5">
    <source>
        <dbReference type="ARBA" id="ARBA00023163"/>
    </source>
</evidence>
<feature type="compositionally biased region" description="Polar residues" evidence="7">
    <location>
        <begin position="1"/>
        <end position="25"/>
    </location>
</feature>